<protein>
    <submittedName>
        <fullName evidence="1">Uncharacterized protein</fullName>
    </submittedName>
</protein>
<dbReference type="STRING" id="1003.SAMN04488541_10411"/>
<keyword evidence="2" id="KW-1185">Reference proteome</keyword>
<dbReference type="PROSITE" id="PS51257">
    <property type="entry name" value="PROKAR_LIPOPROTEIN"/>
    <property type="match status" value="1"/>
</dbReference>
<proteinExistence type="predicted"/>
<organism evidence="1 2">
    <name type="scientific">Thermoflexibacter ruber</name>
    <dbReference type="NCBI Taxonomy" id="1003"/>
    <lineage>
        <taxon>Bacteria</taxon>
        <taxon>Pseudomonadati</taxon>
        <taxon>Bacteroidota</taxon>
        <taxon>Cytophagia</taxon>
        <taxon>Cytophagales</taxon>
        <taxon>Thermoflexibacteraceae</taxon>
        <taxon>Thermoflexibacter</taxon>
    </lineage>
</organism>
<dbReference type="EMBL" id="FONY01000041">
    <property type="protein sequence ID" value="SFF48725.1"/>
    <property type="molecule type" value="Genomic_DNA"/>
</dbReference>
<reference evidence="1 2" key="1">
    <citation type="submission" date="2016-10" db="EMBL/GenBank/DDBJ databases">
        <authorList>
            <person name="de Groot N.N."/>
        </authorList>
    </citation>
    <scope>NUCLEOTIDE SEQUENCE [LARGE SCALE GENOMIC DNA]</scope>
    <source>
        <strain>GEY</strain>
        <strain evidence="2">DSM 9560</strain>
    </source>
</reference>
<name>A0A1I2J232_9BACT</name>
<sequence length="133" mass="15043">MKAIKSFSYLALFCFFTLSCNNKKPPIIDIHESCGILIGQEDCTSGSVAKQWFISLENPHTNASKDLLYDGKVYQNVFIVGTNLPVFDEEYVIGKKYKFQYAAHDATLLSICLIGQTTDKYSIIRLLRTENCN</sequence>
<evidence type="ECO:0000313" key="1">
    <source>
        <dbReference type="EMBL" id="SFF48725.1"/>
    </source>
</evidence>
<dbReference type="RefSeq" id="WP_091548917.1">
    <property type="nucleotide sequence ID" value="NZ_FONY01000041.1"/>
</dbReference>
<dbReference type="AlphaFoldDB" id="A0A1I2J232"/>
<dbReference type="Proteomes" id="UP000199513">
    <property type="component" value="Unassembled WGS sequence"/>
</dbReference>
<gene>
    <name evidence="1" type="ORF">SAMN04488541_10411</name>
</gene>
<evidence type="ECO:0000313" key="2">
    <source>
        <dbReference type="Proteomes" id="UP000199513"/>
    </source>
</evidence>
<accession>A0A1I2J232</accession>